<evidence type="ECO:0000256" key="3">
    <source>
        <dbReference type="ARBA" id="ARBA00022679"/>
    </source>
</evidence>
<keyword evidence="2" id="KW-0489">Methyltransferase</keyword>
<organism evidence="4 5">
    <name type="scientific">Sordaria macrospora</name>
    <dbReference type="NCBI Taxonomy" id="5147"/>
    <lineage>
        <taxon>Eukaryota</taxon>
        <taxon>Fungi</taxon>
        <taxon>Dikarya</taxon>
        <taxon>Ascomycota</taxon>
        <taxon>Pezizomycotina</taxon>
        <taxon>Sordariomycetes</taxon>
        <taxon>Sordariomycetidae</taxon>
        <taxon>Sordariales</taxon>
        <taxon>Sordariaceae</taxon>
        <taxon>Sordaria</taxon>
    </lineage>
</organism>
<evidence type="ECO:0000313" key="5">
    <source>
        <dbReference type="Proteomes" id="UP000433876"/>
    </source>
</evidence>
<dbReference type="PANTHER" id="PTHR12176:SF84">
    <property type="entry name" value="METHYLTRANSFERASE DOMAIN-CONTAINING PROTEIN"/>
    <property type="match status" value="1"/>
</dbReference>
<evidence type="ECO:0000313" key="4">
    <source>
        <dbReference type="EMBL" id="KAA8635434.1"/>
    </source>
</evidence>
<sequence length="205" mass="23060">MPDFDKQSYWHTRFESETAFEWLIPSSTFMPLLESFLKKLPGSDANILHLGFGTSDLQVQLRTRGFANISNVDYEPLATERGRRLEEAAFGDVRMQYITADATRLDSVPDISCRKYHLVVDKSTADAISCAGDDAVLAMAQGIHRSLADDGGVWISVSYSAFRYDIPQLPFDVEVITKLPTAKTKATDPDIYHYCYLLRPKPKKA</sequence>
<evidence type="ECO:0000256" key="1">
    <source>
        <dbReference type="ARBA" id="ARBA00008361"/>
    </source>
</evidence>
<dbReference type="GO" id="GO:0032259">
    <property type="term" value="P:methylation"/>
    <property type="evidence" value="ECO:0007669"/>
    <property type="project" value="UniProtKB-KW"/>
</dbReference>
<proteinExistence type="inferred from homology"/>
<protein>
    <recommendedName>
        <fullName evidence="6">Methyltransferase domain-containing protein</fullName>
    </recommendedName>
</protein>
<dbReference type="AlphaFoldDB" id="A0A8S8ZXB2"/>
<gene>
    <name evidence="4" type="ORF">SMACR_00528</name>
</gene>
<dbReference type="VEuPathDB" id="FungiDB:SMAC_00528"/>
<dbReference type="InterPro" id="IPR051419">
    <property type="entry name" value="Lys/N-term_MeTrsfase_sf"/>
</dbReference>
<accession>A0A8S8ZXB2</accession>
<dbReference type="PANTHER" id="PTHR12176">
    <property type="entry name" value="SAM-DEPENDENT METHYLTRANSFERASE SUPERFAMILY PROTEIN"/>
    <property type="match status" value="1"/>
</dbReference>
<dbReference type="OMA" id="YHWCYLL"/>
<dbReference type="GO" id="GO:0008168">
    <property type="term" value="F:methyltransferase activity"/>
    <property type="evidence" value="ECO:0007669"/>
    <property type="project" value="UniProtKB-KW"/>
</dbReference>
<keyword evidence="3" id="KW-0808">Transferase</keyword>
<dbReference type="Gene3D" id="3.40.50.150">
    <property type="entry name" value="Vaccinia Virus protein VP39"/>
    <property type="match status" value="1"/>
</dbReference>
<dbReference type="SUPFAM" id="SSF53335">
    <property type="entry name" value="S-adenosyl-L-methionine-dependent methyltransferases"/>
    <property type="match status" value="1"/>
</dbReference>
<dbReference type="Proteomes" id="UP000433876">
    <property type="component" value="Unassembled WGS sequence"/>
</dbReference>
<name>A0A8S8ZXB2_SORMA</name>
<dbReference type="InterPro" id="IPR029063">
    <property type="entry name" value="SAM-dependent_MTases_sf"/>
</dbReference>
<evidence type="ECO:0000256" key="2">
    <source>
        <dbReference type="ARBA" id="ARBA00022603"/>
    </source>
</evidence>
<comment type="caution">
    <text evidence="4">The sequence shown here is derived from an EMBL/GenBank/DDBJ whole genome shotgun (WGS) entry which is preliminary data.</text>
</comment>
<evidence type="ECO:0008006" key="6">
    <source>
        <dbReference type="Google" id="ProtNLM"/>
    </source>
</evidence>
<dbReference type="EMBL" id="NMPR01000012">
    <property type="protein sequence ID" value="KAA8635434.1"/>
    <property type="molecule type" value="Genomic_DNA"/>
</dbReference>
<reference evidence="4 5" key="1">
    <citation type="submission" date="2017-07" db="EMBL/GenBank/DDBJ databases">
        <title>Genome sequence of the Sordaria macrospora wild type strain R19027.</title>
        <authorList>
            <person name="Nowrousian M."/>
            <person name="Teichert I."/>
            <person name="Kueck U."/>
        </authorList>
    </citation>
    <scope>NUCLEOTIDE SEQUENCE [LARGE SCALE GENOMIC DNA]</scope>
    <source>
        <strain evidence="4 5">R19027</strain>
        <tissue evidence="4">Mycelium</tissue>
    </source>
</reference>
<comment type="similarity">
    <text evidence="1">Belongs to the methyltransferase superfamily.</text>
</comment>
<dbReference type="CDD" id="cd02440">
    <property type="entry name" value="AdoMet_MTases"/>
    <property type="match status" value="1"/>
</dbReference>